<sequence>MGVRQRDQTRGSQDLRDFCSSVEAEKMSGVSFDFILTARYSLDLRWEHKIEPRDLREETRNSSSRFQRNFGDLMDNIRGFCMAILSRFARQFLGIHADFAIAWIGIPTAPAWLPTSMLIKSEKLDYERI</sequence>
<proteinExistence type="predicted"/>
<protein>
    <submittedName>
        <fullName evidence="2">Uncharacterized protein</fullName>
    </submittedName>
</protein>
<feature type="transmembrane region" description="Helical" evidence="1">
    <location>
        <begin position="92"/>
        <end position="113"/>
    </location>
</feature>
<keyword evidence="1" id="KW-1133">Transmembrane helix</keyword>
<evidence type="ECO:0000313" key="2">
    <source>
        <dbReference type="EMBL" id="KAL0927030.1"/>
    </source>
</evidence>
<keyword evidence="3" id="KW-1185">Reference proteome</keyword>
<dbReference type="EMBL" id="JANQDX010000002">
    <property type="protein sequence ID" value="KAL0927030.1"/>
    <property type="molecule type" value="Genomic_DNA"/>
</dbReference>
<gene>
    <name evidence="2" type="ORF">M5K25_001182</name>
</gene>
<keyword evidence="1" id="KW-0812">Transmembrane</keyword>
<evidence type="ECO:0000313" key="3">
    <source>
        <dbReference type="Proteomes" id="UP001552299"/>
    </source>
</evidence>
<comment type="caution">
    <text evidence="2">The sequence shown here is derived from an EMBL/GenBank/DDBJ whole genome shotgun (WGS) entry which is preliminary data.</text>
</comment>
<evidence type="ECO:0000256" key="1">
    <source>
        <dbReference type="SAM" id="Phobius"/>
    </source>
</evidence>
<organism evidence="2 3">
    <name type="scientific">Dendrobium thyrsiflorum</name>
    <name type="common">Pinecone-like raceme dendrobium</name>
    <name type="synonym">Orchid</name>
    <dbReference type="NCBI Taxonomy" id="117978"/>
    <lineage>
        <taxon>Eukaryota</taxon>
        <taxon>Viridiplantae</taxon>
        <taxon>Streptophyta</taxon>
        <taxon>Embryophyta</taxon>
        <taxon>Tracheophyta</taxon>
        <taxon>Spermatophyta</taxon>
        <taxon>Magnoliopsida</taxon>
        <taxon>Liliopsida</taxon>
        <taxon>Asparagales</taxon>
        <taxon>Orchidaceae</taxon>
        <taxon>Epidendroideae</taxon>
        <taxon>Malaxideae</taxon>
        <taxon>Dendrobiinae</taxon>
        <taxon>Dendrobium</taxon>
    </lineage>
</organism>
<dbReference type="Proteomes" id="UP001552299">
    <property type="component" value="Unassembled WGS sequence"/>
</dbReference>
<dbReference type="AlphaFoldDB" id="A0ABD0VPN0"/>
<accession>A0ABD0VPN0</accession>
<reference evidence="2 3" key="1">
    <citation type="journal article" date="2024" name="Plant Biotechnol. J.">
        <title>Dendrobium thyrsiflorum genome and its molecular insights into genes involved in important horticultural traits.</title>
        <authorList>
            <person name="Chen B."/>
            <person name="Wang J.Y."/>
            <person name="Zheng P.J."/>
            <person name="Li K.L."/>
            <person name="Liang Y.M."/>
            <person name="Chen X.F."/>
            <person name="Zhang C."/>
            <person name="Zhao X."/>
            <person name="He X."/>
            <person name="Zhang G.Q."/>
            <person name="Liu Z.J."/>
            <person name="Xu Q."/>
        </authorList>
    </citation>
    <scope>NUCLEOTIDE SEQUENCE [LARGE SCALE GENOMIC DNA]</scope>
    <source>
        <strain evidence="2">GZMU011</strain>
    </source>
</reference>
<name>A0ABD0VPN0_DENTH</name>
<keyword evidence="1" id="KW-0472">Membrane</keyword>